<dbReference type="AlphaFoldDB" id="A0A916VLI3"/>
<sequence>MKCSFITAIVILIGLVSGLVGAGQAIAQSAPVEVARSLGGASLKGTASARLWGKKLYDAELWTASGGTFDQREPFALTLRYAHAFSADLLARTSVKEIVRVEGGRLSDHGALEQRLRRCLVDVAKGVRVTGVSQGPDRASLFVNGRKTCTLTYPRLRDRFFGIWLAPTSRDARSASRLKGHS</sequence>
<gene>
    <name evidence="2" type="ORF">GCM10011498_00510</name>
</gene>
<evidence type="ECO:0000313" key="2">
    <source>
        <dbReference type="EMBL" id="GGA05028.1"/>
    </source>
</evidence>
<evidence type="ECO:0008006" key="4">
    <source>
        <dbReference type="Google" id="ProtNLM"/>
    </source>
</evidence>
<reference evidence="2" key="1">
    <citation type="journal article" date="2014" name="Int. J. Syst. Evol. Microbiol.">
        <title>Complete genome sequence of Corynebacterium casei LMG S-19264T (=DSM 44701T), isolated from a smear-ripened cheese.</title>
        <authorList>
            <consortium name="US DOE Joint Genome Institute (JGI-PGF)"/>
            <person name="Walter F."/>
            <person name="Albersmeier A."/>
            <person name="Kalinowski J."/>
            <person name="Ruckert C."/>
        </authorList>
    </citation>
    <scope>NUCLEOTIDE SEQUENCE</scope>
    <source>
        <strain evidence="2">CGMCC 1.15880</strain>
    </source>
</reference>
<keyword evidence="1" id="KW-0732">Signal</keyword>
<evidence type="ECO:0000313" key="3">
    <source>
        <dbReference type="Proteomes" id="UP000628017"/>
    </source>
</evidence>
<keyword evidence="3" id="KW-1185">Reference proteome</keyword>
<protein>
    <recommendedName>
        <fullName evidence="4">Chalcone isomerase domain-containing protein</fullName>
    </recommendedName>
</protein>
<evidence type="ECO:0000256" key="1">
    <source>
        <dbReference type="SAM" id="SignalP"/>
    </source>
</evidence>
<proteinExistence type="predicted"/>
<feature type="chain" id="PRO_5036724818" description="Chalcone isomerase domain-containing protein" evidence="1">
    <location>
        <begin position="23"/>
        <end position="182"/>
    </location>
</feature>
<organism evidence="2 3">
    <name type="scientific">Neptunicoccus cionae</name>
    <dbReference type="NCBI Taxonomy" id="2035344"/>
    <lineage>
        <taxon>Bacteria</taxon>
        <taxon>Pseudomonadati</taxon>
        <taxon>Pseudomonadota</taxon>
        <taxon>Alphaproteobacteria</taxon>
        <taxon>Rhodobacterales</taxon>
        <taxon>Paracoccaceae</taxon>
        <taxon>Neptunicoccus</taxon>
    </lineage>
</organism>
<dbReference type="RefSeq" id="WP_188669781.1">
    <property type="nucleotide sequence ID" value="NZ_BMKA01000001.1"/>
</dbReference>
<comment type="caution">
    <text evidence="2">The sequence shown here is derived from an EMBL/GenBank/DDBJ whole genome shotgun (WGS) entry which is preliminary data.</text>
</comment>
<name>A0A916VLI3_9RHOB</name>
<reference evidence="2" key="2">
    <citation type="submission" date="2020-09" db="EMBL/GenBank/DDBJ databases">
        <authorList>
            <person name="Sun Q."/>
            <person name="Zhou Y."/>
        </authorList>
    </citation>
    <scope>NUCLEOTIDE SEQUENCE</scope>
    <source>
        <strain evidence="2">CGMCC 1.15880</strain>
    </source>
</reference>
<dbReference type="Proteomes" id="UP000628017">
    <property type="component" value="Unassembled WGS sequence"/>
</dbReference>
<dbReference type="EMBL" id="BMKA01000001">
    <property type="protein sequence ID" value="GGA05028.1"/>
    <property type="molecule type" value="Genomic_DNA"/>
</dbReference>
<accession>A0A916VLI3</accession>
<feature type="signal peptide" evidence="1">
    <location>
        <begin position="1"/>
        <end position="22"/>
    </location>
</feature>